<dbReference type="CDD" id="cd17517">
    <property type="entry name" value="RMtype1_S_EcoKI_StySPI-TRD2-CR2_like"/>
    <property type="match status" value="1"/>
</dbReference>
<comment type="caution">
    <text evidence="5">The sequence shown here is derived from an EMBL/GenBank/DDBJ whole genome shotgun (WGS) entry which is preliminary data.</text>
</comment>
<dbReference type="InterPro" id="IPR000055">
    <property type="entry name" value="Restrct_endonuc_typeI_TRD"/>
</dbReference>
<evidence type="ECO:0000256" key="3">
    <source>
        <dbReference type="ARBA" id="ARBA00023125"/>
    </source>
</evidence>
<dbReference type="EC" id="3.1.21.-" evidence="5"/>
<sequence>MTNVNTLITDHLDIWTTATEAKPSSGRGNSKKTGLYGIQKLRSLILELAVRGKLVPQYQNEGDGSGAVAKLARKREELVKQKLAKTAKKLDELHEGDFPFPIPHGWSWARLQDVSEYIQRGKGPKYADSGAVRVISQKCVQWNGFDLDKARFIREDSIEGYGQERFLRDGDVLWNSTGTGTVGRVVTLPLETDDRLVADSHVTVIRMLSDCPRFLEIYLSSSGIQNRIEPTHEDALVSGTTKQVELNVSTVLALPVPFPPMAEQHRIVAKVEELMTLCDALEAQTEDSLKAHQTLVETCLATLTNSQSPEELTENWNRIETNFDTLFTTEESVECLRDAVLSLAIRGLLTKRYSPDEPASVLLEQLFQSNMQTANSRHRTIMSKIREVEPPFPIPPSWAWSNLGSLSFDLRYGTSKKCGRDDSQTPVLRIPNVSGGQVTLEDMKFGPLEEKELSDLALRQNDLLIIRSNGSLEIVGRFAWVPELDREYAFAGYLVRVRIDPAFVDPRYIWYVSQSRFVRDQIELPIRHGVGLKNVNSTELASIAFPIPPREEQKEVIYQIDSLFEYCDKLLKKIVDKNESIATLADTLTGKVH</sequence>
<gene>
    <name evidence="5" type="ORF">PFY00_11875</name>
</gene>
<dbReference type="SUPFAM" id="SSF116734">
    <property type="entry name" value="DNA methylase specificity domain"/>
    <property type="match status" value="2"/>
</dbReference>
<keyword evidence="5" id="KW-0378">Hydrolase</keyword>
<keyword evidence="5" id="KW-0255">Endonuclease</keyword>
<dbReference type="GO" id="GO:0016787">
    <property type="term" value="F:hydrolase activity"/>
    <property type="evidence" value="ECO:0007669"/>
    <property type="project" value="UniProtKB-KW"/>
</dbReference>
<dbReference type="Proteomes" id="UP001210720">
    <property type="component" value="Unassembled WGS sequence"/>
</dbReference>
<feature type="domain" description="Type I restriction modification DNA specificity" evidence="4">
    <location>
        <begin position="103"/>
        <end position="290"/>
    </location>
</feature>
<name>A0ABT4XUD9_9RHOB</name>
<keyword evidence="5" id="KW-0540">Nuclease</keyword>
<organism evidence="5 6">
    <name type="scientific">Thalassococcus lentus</name>
    <dbReference type="NCBI Taxonomy" id="1210524"/>
    <lineage>
        <taxon>Bacteria</taxon>
        <taxon>Pseudomonadati</taxon>
        <taxon>Pseudomonadota</taxon>
        <taxon>Alphaproteobacteria</taxon>
        <taxon>Rhodobacterales</taxon>
        <taxon>Roseobacteraceae</taxon>
        <taxon>Thalassococcus</taxon>
    </lineage>
</organism>
<evidence type="ECO:0000259" key="4">
    <source>
        <dbReference type="Pfam" id="PF01420"/>
    </source>
</evidence>
<evidence type="ECO:0000256" key="1">
    <source>
        <dbReference type="ARBA" id="ARBA00010923"/>
    </source>
</evidence>
<feature type="domain" description="Type I restriction modification DNA specificity" evidence="4">
    <location>
        <begin position="416"/>
        <end position="574"/>
    </location>
</feature>
<dbReference type="Pfam" id="PF01420">
    <property type="entry name" value="Methylase_S"/>
    <property type="match status" value="2"/>
</dbReference>
<dbReference type="EMBL" id="JAQIOY010000003">
    <property type="protein sequence ID" value="MDA7425428.1"/>
    <property type="molecule type" value="Genomic_DNA"/>
</dbReference>
<dbReference type="InterPro" id="IPR044946">
    <property type="entry name" value="Restrct_endonuc_typeI_TRD_sf"/>
</dbReference>
<protein>
    <submittedName>
        <fullName evidence="5">Restriction endonuclease subunit S</fullName>
        <ecNumber evidence="5">3.1.21.-</ecNumber>
    </submittedName>
</protein>
<reference evidence="5 6" key="1">
    <citation type="submission" date="2023-01" db="EMBL/GenBank/DDBJ databases">
        <title>Thalassococcus onchidii sp. nov., isolated from a marine invertebrate from the South China Sea.</title>
        <authorList>
            <person name="Xu S."/>
            <person name="Liu Z."/>
            <person name="Xu Y."/>
        </authorList>
    </citation>
    <scope>NUCLEOTIDE SEQUENCE [LARGE SCALE GENOMIC DNA]</scope>
    <source>
        <strain evidence="5 6">KCTC 32084</strain>
    </source>
</reference>
<keyword evidence="6" id="KW-1185">Reference proteome</keyword>
<evidence type="ECO:0000313" key="5">
    <source>
        <dbReference type="EMBL" id="MDA7425428.1"/>
    </source>
</evidence>
<keyword evidence="3" id="KW-0238">DNA-binding</keyword>
<evidence type="ECO:0000256" key="2">
    <source>
        <dbReference type="ARBA" id="ARBA00022747"/>
    </source>
</evidence>
<accession>A0ABT4XUD9</accession>
<proteinExistence type="inferred from homology"/>
<keyword evidence="2" id="KW-0680">Restriction system</keyword>
<dbReference type="PANTHER" id="PTHR43140">
    <property type="entry name" value="TYPE-1 RESTRICTION ENZYME ECOKI SPECIFICITY PROTEIN"/>
    <property type="match status" value="1"/>
</dbReference>
<dbReference type="GO" id="GO:0004519">
    <property type="term" value="F:endonuclease activity"/>
    <property type="evidence" value="ECO:0007669"/>
    <property type="project" value="UniProtKB-KW"/>
</dbReference>
<dbReference type="PANTHER" id="PTHR43140:SF1">
    <property type="entry name" value="TYPE I RESTRICTION ENZYME ECOKI SPECIFICITY SUBUNIT"/>
    <property type="match status" value="1"/>
</dbReference>
<comment type="similarity">
    <text evidence="1">Belongs to the type-I restriction system S methylase family.</text>
</comment>
<dbReference type="InterPro" id="IPR051212">
    <property type="entry name" value="Type-I_RE_S_subunit"/>
</dbReference>
<dbReference type="Gene3D" id="3.90.220.20">
    <property type="entry name" value="DNA methylase specificity domains"/>
    <property type="match status" value="2"/>
</dbReference>
<evidence type="ECO:0000313" key="6">
    <source>
        <dbReference type="Proteomes" id="UP001210720"/>
    </source>
</evidence>
<dbReference type="RefSeq" id="WP_271432767.1">
    <property type="nucleotide sequence ID" value="NZ_JAQIOY010000003.1"/>
</dbReference>